<sequence length="61" mass="6784">MILVMGTVLVQGSAMGAVREAMKDMMRQTLQEQGCVSYNLCEDLTEAGRIRISEEWETMAA</sequence>
<name>A0A3B0TUB9_9ZZZZ</name>
<dbReference type="InterPro" id="IPR007138">
    <property type="entry name" value="ABM_dom"/>
</dbReference>
<protein>
    <recommendedName>
        <fullName evidence="1">ABM domain-containing protein</fullName>
    </recommendedName>
</protein>
<gene>
    <name evidence="2" type="ORF">MNBD_ALPHA09-41</name>
</gene>
<organism evidence="2">
    <name type="scientific">hydrothermal vent metagenome</name>
    <dbReference type="NCBI Taxonomy" id="652676"/>
    <lineage>
        <taxon>unclassified sequences</taxon>
        <taxon>metagenomes</taxon>
        <taxon>ecological metagenomes</taxon>
    </lineage>
</organism>
<dbReference type="SUPFAM" id="SSF54909">
    <property type="entry name" value="Dimeric alpha+beta barrel"/>
    <property type="match status" value="1"/>
</dbReference>
<feature type="domain" description="ABM" evidence="1">
    <location>
        <begin position="1"/>
        <end position="61"/>
    </location>
</feature>
<evidence type="ECO:0000259" key="1">
    <source>
        <dbReference type="Pfam" id="PF03992"/>
    </source>
</evidence>
<evidence type="ECO:0000313" key="2">
    <source>
        <dbReference type="EMBL" id="VAW18032.1"/>
    </source>
</evidence>
<dbReference type="InterPro" id="IPR011008">
    <property type="entry name" value="Dimeric_a/b-barrel"/>
</dbReference>
<accession>A0A3B0TUB9</accession>
<dbReference type="Pfam" id="PF03992">
    <property type="entry name" value="ABM"/>
    <property type="match status" value="1"/>
</dbReference>
<dbReference type="EMBL" id="UOEM01000110">
    <property type="protein sequence ID" value="VAW18032.1"/>
    <property type="molecule type" value="Genomic_DNA"/>
</dbReference>
<reference evidence="2" key="1">
    <citation type="submission" date="2018-06" db="EMBL/GenBank/DDBJ databases">
        <authorList>
            <person name="Zhirakovskaya E."/>
        </authorList>
    </citation>
    <scope>NUCLEOTIDE SEQUENCE</scope>
</reference>
<dbReference type="AlphaFoldDB" id="A0A3B0TUB9"/>
<dbReference type="Gene3D" id="3.30.70.100">
    <property type="match status" value="1"/>
</dbReference>
<proteinExistence type="predicted"/>
<feature type="non-terminal residue" evidence="2">
    <location>
        <position position="61"/>
    </location>
</feature>